<feature type="compositionally biased region" description="Polar residues" evidence="2">
    <location>
        <begin position="271"/>
        <end position="283"/>
    </location>
</feature>
<reference evidence="4" key="1">
    <citation type="submission" date="2018-02" db="EMBL/GenBank/DDBJ databases">
        <title>Rhizophora mucronata_Transcriptome.</title>
        <authorList>
            <person name="Meera S.P."/>
            <person name="Sreeshan A."/>
            <person name="Augustine A."/>
        </authorList>
    </citation>
    <scope>NUCLEOTIDE SEQUENCE</scope>
    <source>
        <tissue evidence="4">Leaf</tissue>
    </source>
</reference>
<dbReference type="PANTHER" id="PTHR48034">
    <property type="entry name" value="TRANSFORMER-2 SEX-DETERMINING PROTEIN-RELATED"/>
    <property type="match status" value="1"/>
</dbReference>
<protein>
    <submittedName>
        <fullName evidence="4">FUS-interacting serine-arginine-rich protein 1</fullName>
    </submittedName>
</protein>
<dbReference type="InterPro" id="IPR050441">
    <property type="entry name" value="RBM"/>
</dbReference>
<dbReference type="InterPro" id="IPR000504">
    <property type="entry name" value="RRM_dom"/>
</dbReference>
<name>A0A2P2KN59_RHIMU</name>
<organism evidence="4">
    <name type="scientific">Rhizophora mucronata</name>
    <name type="common">Asiatic mangrove</name>
    <dbReference type="NCBI Taxonomy" id="61149"/>
    <lineage>
        <taxon>Eukaryota</taxon>
        <taxon>Viridiplantae</taxon>
        <taxon>Streptophyta</taxon>
        <taxon>Embryophyta</taxon>
        <taxon>Tracheophyta</taxon>
        <taxon>Spermatophyta</taxon>
        <taxon>Magnoliopsida</taxon>
        <taxon>eudicotyledons</taxon>
        <taxon>Gunneridae</taxon>
        <taxon>Pentapetalae</taxon>
        <taxon>rosids</taxon>
        <taxon>fabids</taxon>
        <taxon>Malpighiales</taxon>
        <taxon>Rhizophoraceae</taxon>
        <taxon>Rhizophora</taxon>
    </lineage>
</organism>
<dbReference type="SUPFAM" id="SSF54928">
    <property type="entry name" value="RNA-binding domain, RBD"/>
    <property type="match status" value="1"/>
</dbReference>
<dbReference type="InterPro" id="IPR012677">
    <property type="entry name" value="Nucleotide-bd_a/b_plait_sf"/>
</dbReference>
<dbReference type="SMART" id="SM00360">
    <property type="entry name" value="RRM"/>
    <property type="match status" value="1"/>
</dbReference>
<evidence type="ECO:0000256" key="2">
    <source>
        <dbReference type="SAM" id="MobiDB-lite"/>
    </source>
</evidence>
<feature type="domain" description="RRM" evidence="3">
    <location>
        <begin position="42"/>
        <end position="120"/>
    </location>
</feature>
<feature type="compositionally biased region" description="Low complexity" evidence="2">
    <location>
        <begin position="309"/>
        <end position="320"/>
    </location>
</feature>
<feature type="compositionally biased region" description="Basic residues" evidence="2">
    <location>
        <begin position="336"/>
        <end position="349"/>
    </location>
</feature>
<keyword evidence="1" id="KW-0694">RNA-binding</keyword>
<feature type="compositionally biased region" description="Low complexity" evidence="2">
    <location>
        <begin position="162"/>
        <end position="188"/>
    </location>
</feature>
<dbReference type="Gene3D" id="3.30.70.330">
    <property type="match status" value="1"/>
</dbReference>
<feature type="compositionally biased region" description="Polar residues" evidence="2">
    <location>
        <begin position="350"/>
        <end position="375"/>
    </location>
</feature>
<feature type="region of interest" description="Disordered" evidence="2">
    <location>
        <begin position="118"/>
        <end position="375"/>
    </location>
</feature>
<dbReference type="InterPro" id="IPR035979">
    <property type="entry name" value="RBD_domain_sf"/>
</dbReference>
<feature type="compositionally biased region" description="Low complexity" evidence="2">
    <location>
        <begin position="239"/>
        <end position="264"/>
    </location>
</feature>
<dbReference type="Pfam" id="PF00076">
    <property type="entry name" value="RRM_1"/>
    <property type="match status" value="1"/>
</dbReference>
<feature type="compositionally biased region" description="Basic residues" evidence="2">
    <location>
        <begin position="189"/>
        <end position="207"/>
    </location>
</feature>
<sequence length="375" mass="44132">MSYSKRSRYSLSPSPYKRCSRSVSRSLSRSRSPSSDVENPGNNLYVTGLSPRITKRELEKHFASEGKVSDVHLVVDPWTRESRGFGFVTMSTNQEAERCIKYLNRSVLEGRVITVEKAKRRRGRTPTPGRYLGLRTMRVRHRTPSYSPRQVPSHSPYRRSYSRSPSYLSERSRSRSYSPYYSRRSYSPRYHRRRSYSPYHRRRRSYSRSRSPYYYSRRRSYSRSRSPYYYHSRRRSYSRLRSPYYYHSRQRSYSRSSSLCSRSPVSRRDQSYSPSDTRYTSPDDQYIGRHHCHSISRSPTPRPARRSSRSYSRSISPRPISSRRRYSCSVSPVLKRSSRSPKRSLRKSCTRSPTIGASSRSVSRSVTPKSTSPSS</sequence>
<evidence type="ECO:0000313" key="4">
    <source>
        <dbReference type="EMBL" id="MBX07156.1"/>
    </source>
</evidence>
<dbReference type="EMBL" id="GGEC01026672">
    <property type="protein sequence ID" value="MBX07156.1"/>
    <property type="molecule type" value="Transcribed_RNA"/>
</dbReference>
<feature type="compositionally biased region" description="Low complexity" evidence="2">
    <location>
        <begin position="21"/>
        <end position="35"/>
    </location>
</feature>
<dbReference type="AlphaFoldDB" id="A0A2P2KN59"/>
<proteinExistence type="predicted"/>
<dbReference type="FunFam" id="3.30.70.330:FF:000790">
    <property type="entry name" value="Serine/arginine-rich splicing factor SR45a"/>
    <property type="match status" value="1"/>
</dbReference>
<accession>A0A2P2KN59</accession>
<evidence type="ECO:0000259" key="3">
    <source>
        <dbReference type="PROSITE" id="PS50102"/>
    </source>
</evidence>
<feature type="region of interest" description="Disordered" evidence="2">
    <location>
        <begin position="1"/>
        <end position="44"/>
    </location>
</feature>
<dbReference type="PROSITE" id="PS50102">
    <property type="entry name" value="RRM"/>
    <property type="match status" value="1"/>
</dbReference>
<dbReference type="GO" id="GO:0003723">
    <property type="term" value="F:RNA binding"/>
    <property type="evidence" value="ECO:0007669"/>
    <property type="project" value="UniProtKB-UniRule"/>
</dbReference>
<evidence type="ECO:0000256" key="1">
    <source>
        <dbReference type="PROSITE-ProRule" id="PRU00176"/>
    </source>
</evidence>